<dbReference type="PANTHER" id="PTHR21708:SF26">
    <property type="entry name" value="2-DEHYDROPANTOATE 2-REDUCTASE"/>
    <property type="match status" value="1"/>
</dbReference>
<dbReference type="Proteomes" id="UP000290649">
    <property type="component" value="Unassembled WGS sequence"/>
</dbReference>
<evidence type="ECO:0000256" key="1">
    <source>
        <dbReference type="ARBA" id="ARBA00007870"/>
    </source>
</evidence>
<keyword evidence="3 4" id="KW-0560">Oxidoreductase</keyword>
<evidence type="ECO:0000256" key="2">
    <source>
        <dbReference type="ARBA" id="ARBA00022857"/>
    </source>
</evidence>
<dbReference type="InterPro" id="IPR051402">
    <property type="entry name" value="KPR-Related"/>
</dbReference>
<dbReference type="InterPro" id="IPR013332">
    <property type="entry name" value="KPR_N"/>
</dbReference>
<keyword evidence="8" id="KW-1185">Reference proteome</keyword>
<dbReference type="InterPro" id="IPR008927">
    <property type="entry name" value="6-PGluconate_DH-like_C_sf"/>
</dbReference>
<feature type="domain" description="Ketopantoate reductase C-terminal" evidence="6">
    <location>
        <begin position="177"/>
        <end position="299"/>
    </location>
</feature>
<dbReference type="Pfam" id="PF08546">
    <property type="entry name" value="ApbA_C"/>
    <property type="match status" value="1"/>
</dbReference>
<sequence length="302" mass="33920">MKILVLGAGAVGGYFGGRLVEKGEDVTFLVREARQKQLTEHGLVINSVHGDVKLQPKTILAGEAVIPFDLILFATKSYHFHNAIEAIKPYIGDQTLILPLLNGYQHFDQLKEMFGQEKILGGLCFVEATLNENGEVVQTSPTHQLSFGELKGGTSVRVEAIREVFSGTKTVFHLSENIVQDIWHKYLFITTLSGITTLMRSAIGPIREEGETFIEQLFEETATIMRAVGAPIADGIERKHMETVRKQSYTMKSSMLRDMEKSYPTEADHIQGYLLQLAEQHRVQAPLLTLVYRNLRVYEKNN</sequence>
<dbReference type="Gene3D" id="1.10.1040.10">
    <property type="entry name" value="N-(1-d-carboxylethyl)-l-norvaline Dehydrogenase, domain 2"/>
    <property type="match status" value="1"/>
</dbReference>
<dbReference type="FunFam" id="3.40.50.720:FF:000307">
    <property type="entry name" value="2-dehydropantoate 2-reductase"/>
    <property type="match status" value="1"/>
</dbReference>
<dbReference type="NCBIfam" id="TIGR00745">
    <property type="entry name" value="apbA_panE"/>
    <property type="match status" value="1"/>
</dbReference>
<comment type="similarity">
    <text evidence="1 4">Belongs to the ketopantoate reductase family.</text>
</comment>
<keyword evidence="4" id="KW-0566">Pantothenate biosynthesis</keyword>
<evidence type="ECO:0000256" key="3">
    <source>
        <dbReference type="ARBA" id="ARBA00023002"/>
    </source>
</evidence>
<dbReference type="SUPFAM" id="SSF48179">
    <property type="entry name" value="6-phosphogluconate dehydrogenase C-terminal domain-like"/>
    <property type="match status" value="1"/>
</dbReference>
<dbReference type="AlphaFoldDB" id="A0A4Q0VNG3"/>
<feature type="domain" description="Ketopantoate reductase N-terminal" evidence="5">
    <location>
        <begin position="3"/>
        <end position="151"/>
    </location>
</feature>
<dbReference type="OrthoDB" id="9793586at2"/>
<dbReference type="GO" id="GO:0005737">
    <property type="term" value="C:cytoplasm"/>
    <property type="evidence" value="ECO:0007669"/>
    <property type="project" value="TreeGrafter"/>
</dbReference>
<dbReference type="EC" id="1.1.1.169" evidence="4"/>
<evidence type="ECO:0000313" key="8">
    <source>
        <dbReference type="Proteomes" id="UP000290649"/>
    </source>
</evidence>
<evidence type="ECO:0000259" key="5">
    <source>
        <dbReference type="Pfam" id="PF02558"/>
    </source>
</evidence>
<dbReference type="InterPro" id="IPR013328">
    <property type="entry name" value="6PGD_dom2"/>
</dbReference>
<evidence type="ECO:0000259" key="6">
    <source>
        <dbReference type="Pfam" id="PF08546"/>
    </source>
</evidence>
<dbReference type="EMBL" id="QOUX01000047">
    <property type="protein sequence ID" value="RXI96536.1"/>
    <property type="molecule type" value="Genomic_DNA"/>
</dbReference>
<dbReference type="RefSeq" id="WP_129080512.1">
    <property type="nucleotide sequence ID" value="NZ_QOUX01000047.1"/>
</dbReference>
<dbReference type="GO" id="GO:0008677">
    <property type="term" value="F:2-dehydropantoate 2-reductase activity"/>
    <property type="evidence" value="ECO:0007669"/>
    <property type="project" value="UniProtKB-EC"/>
</dbReference>
<proteinExistence type="inferred from homology"/>
<name>A0A4Q0VNG3_9BACI</name>
<comment type="catalytic activity">
    <reaction evidence="4">
        <text>(R)-pantoate + NADP(+) = 2-dehydropantoate + NADPH + H(+)</text>
        <dbReference type="Rhea" id="RHEA:16233"/>
        <dbReference type="ChEBI" id="CHEBI:11561"/>
        <dbReference type="ChEBI" id="CHEBI:15378"/>
        <dbReference type="ChEBI" id="CHEBI:15980"/>
        <dbReference type="ChEBI" id="CHEBI:57783"/>
        <dbReference type="ChEBI" id="CHEBI:58349"/>
        <dbReference type="EC" id="1.1.1.169"/>
    </reaction>
</comment>
<comment type="pathway">
    <text evidence="4">Cofactor biosynthesis; (R)-pantothenate biosynthesis; (R)-pantoate from 3-methyl-2-oxobutanoate: step 2/2.</text>
</comment>
<dbReference type="UniPathway" id="UPA00028">
    <property type="reaction ID" value="UER00004"/>
</dbReference>
<comment type="function">
    <text evidence="4">Catalyzes the NADPH-dependent reduction of ketopantoate into pantoic acid.</text>
</comment>
<dbReference type="InterPro" id="IPR013752">
    <property type="entry name" value="KPA_reductase"/>
</dbReference>
<dbReference type="InterPro" id="IPR003710">
    <property type="entry name" value="ApbA"/>
</dbReference>
<gene>
    <name evidence="7" type="ORF">DS745_22780</name>
</gene>
<dbReference type="FunFam" id="1.10.1040.10:FF:000017">
    <property type="entry name" value="2-dehydropantoate 2-reductase"/>
    <property type="match status" value="1"/>
</dbReference>
<organism evidence="7 8">
    <name type="scientific">Anaerobacillus alkaliphilus</name>
    <dbReference type="NCBI Taxonomy" id="1548597"/>
    <lineage>
        <taxon>Bacteria</taxon>
        <taxon>Bacillati</taxon>
        <taxon>Bacillota</taxon>
        <taxon>Bacilli</taxon>
        <taxon>Bacillales</taxon>
        <taxon>Bacillaceae</taxon>
        <taxon>Anaerobacillus</taxon>
    </lineage>
</organism>
<accession>A0A4Q0VNG3</accession>
<keyword evidence="2 4" id="KW-0521">NADP</keyword>
<evidence type="ECO:0000256" key="4">
    <source>
        <dbReference type="RuleBase" id="RU362068"/>
    </source>
</evidence>
<dbReference type="PANTHER" id="PTHR21708">
    <property type="entry name" value="PROBABLE 2-DEHYDROPANTOATE 2-REDUCTASE"/>
    <property type="match status" value="1"/>
</dbReference>
<dbReference type="GO" id="GO:0015940">
    <property type="term" value="P:pantothenate biosynthetic process"/>
    <property type="evidence" value="ECO:0007669"/>
    <property type="project" value="UniProtKB-UniPathway"/>
</dbReference>
<dbReference type="Gene3D" id="3.40.50.720">
    <property type="entry name" value="NAD(P)-binding Rossmann-like Domain"/>
    <property type="match status" value="1"/>
</dbReference>
<dbReference type="InterPro" id="IPR036291">
    <property type="entry name" value="NAD(P)-bd_dom_sf"/>
</dbReference>
<evidence type="ECO:0000313" key="7">
    <source>
        <dbReference type="EMBL" id="RXI96536.1"/>
    </source>
</evidence>
<reference evidence="7 8" key="1">
    <citation type="journal article" date="2019" name="Int. J. Syst. Evol. Microbiol.">
        <title>Anaerobacillus alkaliphilus sp. nov., a novel alkaliphilic and moderately halophilic bacterium.</title>
        <authorList>
            <person name="Borsodi A.K."/>
            <person name="Aszalos J.M."/>
            <person name="Bihari P."/>
            <person name="Nagy I."/>
            <person name="Schumann P."/>
            <person name="Sproer C."/>
            <person name="Kovacs A.L."/>
            <person name="Boka K."/>
            <person name="Dobosy P."/>
            <person name="Ovari M."/>
            <person name="Szili-Kovacs T."/>
            <person name="Toth E."/>
        </authorList>
    </citation>
    <scope>NUCLEOTIDE SEQUENCE [LARGE SCALE GENOMIC DNA]</scope>
    <source>
        <strain evidence="7 8">B16-10</strain>
    </source>
</reference>
<dbReference type="Pfam" id="PF02558">
    <property type="entry name" value="ApbA"/>
    <property type="match status" value="1"/>
</dbReference>
<dbReference type="SUPFAM" id="SSF51735">
    <property type="entry name" value="NAD(P)-binding Rossmann-fold domains"/>
    <property type="match status" value="1"/>
</dbReference>
<protein>
    <recommendedName>
        <fullName evidence="4">2-dehydropantoate 2-reductase</fullName>
        <ecNumber evidence="4">1.1.1.169</ecNumber>
    </recommendedName>
    <alternativeName>
        <fullName evidence="4">Ketopantoate reductase</fullName>
    </alternativeName>
</protein>
<comment type="caution">
    <text evidence="7">The sequence shown here is derived from an EMBL/GenBank/DDBJ whole genome shotgun (WGS) entry which is preliminary data.</text>
</comment>